<evidence type="ECO:0000256" key="7">
    <source>
        <dbReference type="ARBA" id="ARBA00022692"/>
    </source>
</evidence>
<dbReference type="GO" id="GO:0031501">
    <property type="term" value="C:mannosyltransferase complex"/>
    <property type="evidence" value="ECO:0007669"/>
    <property type="project" value="TreeGrafter"/>
</dbReference>
<keyword evidence="5 11" id="KW-0328">Glycosyltransferase</keyword>
<comment type="subcellular location">
    <subcellularLocation>
        <location evidence="1 11">Endoplasmic reticulum membrane</location>
        <topology evidence="1 11">Multi-pass membrane protein</topology>
    </subcellularLocation>
</comment>
<dbReference type="AlphaFoldDB" id="W9R5X4"/>
<evidence type="ECO:0000313" key="13">
    <source>
        <dbReference type="Proteomes" id="UP000030645"/>
    </source>
</evidence>
<name>W9R5X4_9ROSA</name>
<evidence type="ECO:0000313" key="12">
    <source>
        <dbReference type="EMBL" id="EXB73689.1"/>
    </source>
</evidence>
<keyword evidence="10" id="KW-0472">Membrane</keyword>
<dbReference type="GO" id="GO:0005789">
    <property type="term" value="C:endoplasmic reticulum membrane"/>
    <property type="evidence" value="ECO:0007669"/>
    <property type="project" value="UniProtKB-SubCell"/>
</dbReference>
<keyword evidence="4 11" id="KW-0337">GPI-anchor biosynthesis</keyword>
<keyword evidence="6 11" id="KW-0808">Transferase</keyword>
<dbReference type="eggNOG" id="KOG2647">
    <property type="taxonomic scope" value="Eukaryota"/>
</dbReference>
<evidence type="ECO:0000256" key="9">
    <source>
        <dbReference type="ARBA" id="ARBA00022989"/>
    </source>
</evidence>
<evidence type="ECO:0000256" key="5">
    <source>
        <dbReference type="ARBA" id="ARBA00022676"/>
    </source>
</evidence>
<gene>
    <name evidence="12" type="ORF">L484_026850</name>
</gene>
<dbReference type="Proteomes" id="UP000030645">
    <property type="component" value="Unassembled WGS sequence"/>
</dbReference>
<evidence type="ECO:0000256" key="2">
    <source>
        <dbReference type="ARBA" id="ARBA00004687"/>
    </source>
</evidence>
<dbReference type="GO" id="GO:0000009">
    <property type="term" value="F:alpha-1,6-mannosyltransferase activity"/>
    <property type="evidence" value="ECO:0007669"/>
    <property type="project" value="InterPro"/>
</dbReference>
<keyword evidence="8 11" id="KW-0256">Endoplasmic reticulum</keyword>
<evidence type="ECO:0000256" key="6">
    <source>
        <dbReference type="ARBA" id="ARBA00022679"/>
    </source>
</evidence>
<reference evidence="13" key="1">
    <citation type="submission" date="2013-01" db="EMBL/GenBank/DDBJ databases">
        <title>Draft Genome Sequence of a Mulberry Tree, Morus notabilis C.K. Schneid.</title>
        <authorList>
            <person name="He N."/>
            <person name="Zhao S."/>
        </authorList>
    </citation>
    <scope>NUCLEOTIDE SEQUENCE</scope>
</reference>
<keyword evidence="12" id="KW-0675">Receptor</keyword>
<dbReference type="EMBL" id="KE344640">
    <property type="protein sequence ID" value="EXB73689.1"/>
    <property type="molecule type" value="Genomic_DNA"/>
</dbReference>
<comment type="function">
    <text evidence="11">Mannosyltransferase involved in glycosylphosphatidylinositol-anchor biosynthesis.</text>
</comment>
<dbReference type="GO" id="GO:0004376">
    <property type="term" value="F:GPI mannosyltransferase activity"/>
    <property type="evidence" value="ECO:0007669"/>
    <property type="project" value="InterPro"/>
</dbReference>
<keyword evidence="9" id="KW-1133">Transmembrane helix</keyword>
<accession>W9R5X4</accession>
<dbReference type="InterPro" id="IPR007315">
    <property type="entry name" value="PIG-V/Gpi18"/>
</dbReference>
<dbReference type="UniPathway" id="UPA00196"/>
<comment type="pathway">
    <text evidence="2 11">Glycolipid biosynthesis; glycosylphosphatidylinositol-anchor biosynthesis.</text>
</comment>
<dbReference type="Pfam" id="PF04188">
    <property type="entry name" value="Mannosyl_trans2"/>
    <property type="match status" value="1"/>
</dbReference>
<dbReference type="GO" id="GO:0006506">
    <property type="term" value="P:GPI anchor biosynthetic process"/>
    <property type="evidence" value="ECO:0007669"/>
    <property type="project" value="UniProtKB-UniPathway"/>
</dbReference>
<dbReference type="GO" id="GO:0016301">
    <property type="term" value="F:kinase activity"/>
    <property type="evidence" value="ECO:0007669"/>
    <property type="project" value="UniProtKB-KW"/>
</dbReference>
<evidence type="ECO:0000256" key="1">
    <source>
        <dbReference type="ARBA" id="ARBA00004477"/>
    </source>
</evidence>
<sequence length="199" mass="22921">MSLLSLYDTSTPLNPNCLSNTTSSPPQEQCVLWPSLASAIESNIVWDSIYFIRIAQCGYEYVQSYAFLPLLPLCISFFSRTGNAFHKEGCISFEMWKKREAQVLFFPAFYESQYKFVGFESQIHWLVGQSRVLPHEKYHSIVGDDEGHYTFLSLLCAKLNKGDMSPEKVISRCQDANNRLVFFEGCNYAFDLEDLLEWN</sequence>
<protein>
    <recommendedName>
        <fullName evidence="11">GPI mannosyltransferase 2</fullName>
        <ecNumber evidence="11">2.4.1.-</ecNumber>
    </recommendedName>
</protein>
<keyword evidence="13" id="KW-1185">Reference proteome</keyword>
<evidence type="ECO:0000256" key="11">
    <source>
        <dbReference type="RuleBase" id="RU363112"/>
    </source>
</evidence>
<dbReference type="EC" id="2.4.1.-" evidence="11"/>
<evidence type="ECO:0000256" key="10">
    <source>
        <dbReference type="ARBA" id="ARBA00023136"/>
    </source>
</evidence>
<comment type="similarity">
    <text evidence="3 11">Belongs to the PIGV family.</text>
</comment>
<keyword evidence="7" id="KW-0812">Transmembrane</keyword>
<keyword evidence="12" id="KW-0418">Kinase</keyword>
<dbReference type="STRING" id="981085.W9R5X4"/>
<proteinExistence type="inferred from homology"/>
<organism evidence="12 13">
    <name type="scientific">Morus notabilis</name>
    <dbReference type="NCBI Taxonomy" id="981085"/>
    <lineage>
        <taxon>Eukaryota</taxon>
        <taxon>Viridiplantae</taxon>
        <taxon>Streptophyta</taxon>
        <taxon>Embryophyta</taxon>
        <taxon>Tracheophyta</taxon>
        <taxon>Spermatophyta</taxon>
        <taxon>Magnoliopsida</taxon>
        <taxon>eudicotyledons</taxon>
        <taxon>Gunneridae</taxon>
        <taxon>Pentapetalae</taxon>
        <taxon>rosids</taxon>
        <taxon>fabids</taxon>
        <taxon>Rosales</taxon>
        <taxon>Moraceae</taxon>
        <taxon>Moreae</taxon>
        <taxon>Morus</taxon>
    </lineage>
</organism>
<dbReference type="PANTHER" id="PTHR12468:SF2">
    <property type="entry name" value="GPI MANNOSYLTRANSFERASE 2"/>
    <property type="match status" value="1"/>
</dbReference>
<evidence type="ECO:0000256" key="4">
    <source>
        <dbReference type="ARBA" id="ARBA00022502"/>
    </source>
</evidence>
<evidence type="ECO:0000256" key="8">
    <source>
        <dbReference type="ARBA" id="ARBA00022824"/>
    </source>
</evidence>
<dbReference type="PANTHER" id="PTHR12468">
    <property type="entry name" value="GPI MANNOSYLTRANSFERASE 2"/>
    <property type="match status" value="1"/>
</dbReference>
<evidence type="ECO:0000256" key="3">
    <source>
        <dbReference type="ARBA" id="ARBA00008698"/>
    </source>
</evidence>